<evidence type="ECO:0000256" key="1">
    <source>
        <dbReference type="SAM" id="MobiDB-lite"/>
    </source>
</evidence>
<dbReference type="EMBL" id="JAJLJH010000001">
    <property type="protein sequence ID" value="MCK9685283.1"/>
    <property type="molecule type" value="Genomic_DNA"/>
</dbReference>
<proteinExistence type="predicted"/>
<dbReference type="AlphaFoldDB" id="A0A9X1YFV4"/>
<dbReference type="RefSeq" id="WP_275681291.1">
    <property type="nucleotide sequence ID" value="NZ_JAJLJH010000001.1"/>
</dbReference>
<feature type="compositionally biased region" description="Polar residues" evidence="1">
    <location>
        <begin position="1"/>
        <end position="15"/>
    </location>
</feature>
<dbReference type="Proteomes" id="UP001139353">
    <property type="component" value="Unassembled WGS sequence"/>
</dbReference>
<evidence type="ECO:0000313" key="3">
    <source>
        <dbReference type="Proteomes" id="UP001139353"/>
    </source>
</evidence>
<accession>A0A9X1YFV4</accession>
<evidence type="ECO:0000313" key="2">
    <source>
        <dbReference type="EMBL" id="MCK9685283.1"/>
    </source>
</evidence>
<organism evidence="2 3">
    <name type="scientific">Scleromatobacter humisilvae</name>
    <dbReference type="NCBI Taxonomy" id="2897159"/>
    <lineage>
        <taxon>Bacteria</taxon>
        <taxon>Pseudomonadati</taxon>
        <taxon>Pseudomonadota</taxon>
        <taxon>Betaproteobacteria</taxon>
        <taxon>Burkholderiales</taxon>
        <taxon>Sphaerotilaceae</taxon>
        <taxon>Scleromatobacter</taxon>
    </lineage>
</organism>
<protein>
    <submittedName>
        <fullName evidence="2">Uncharacterized protein</fullName>
    </submittedName>
</protein>
<feature type="region of interest" description="Disordered" evidence="1">
    <location>
        <begin position="41"/>
        <end position="60"/>
    </location>
</feature>
<sequence>MANTSTSIRQASSRGTRGMRWMSERQLDAYLQAREALRRVRAAAVPEEPRQRSSPPTPAD</sequence>
<feature type="region of interest" description="Disordered" evidence="1">
    <location>
        <begin position="1"/>
        <end position="22"/>
    </location>
</feature>
<gene>
    <name evidence="2" type="ORF">LPC04_06095</name>
</gene>
<comment type="caution">
    <text evidence="2">The sequence shown here is derived from an EMBL/GenBank/DDBJ whole genome shotgun (WGS) entry which is preliminary data.</text>
</comment>
<reference evidence="2" key="1">
    <citation type="submission" date="2021-11" db="EMBL/GenBank/DDBJ databases">
        <title>BS-T2-15 a new species belonging to the Comamonadaceae family isolated from the soil of a French oak forest.</title>
        <authorList>
            <person name="Mieszkin S."/>
            <person name="Alain K."/>
        </authorList>
    </citation>
    <scope>NUCLEOTIDE SEQUENCE</scope>
    <source>
        <strain evidence="2">BS-T2-15</strain>
    </source>
</reference>
<keyword evidence="3" id="KW-1185">Reference proteome</keyword>
<name>A0A9X1YFV4_9BURK</name>